<organism evidence="2 3">
    <name type="scientific">Hibiscus sabdariffa</name>
    <name type="common">roselle</name>
    <dbReference type="NCBI Taxonomy" id="183260"/>
    <lineage>
        <taxon>Eukaryota</taxon>
        <taxon>Viridiplantae</taxon>
        <taxon>Streptophyta</taxon>
        <taxon>Embryophyta</taxon>
        <taxon>Tracheophyta</taxon>
        <taxon>Spermatophyta</taxon>
        <taxon>Magnoliopsida</taxon>
        <taxon>eudicotyledons</taxon>
        <taxon>Gunneridae</taxon>
        <taxon>Pentapetalae</taxon>
        <taxon>rosids</taxon>
        <taxon>malvids</taxon>
        <taxon>Malvales</taxon>
        <taxon>Malvaceae</taxon>
        <taxon>Malvoideae</taxon>
        <taxon>Hibiscus</taxon>
    </lineage>
</organism>
<accession>A0ABR2AJC2</accession>
<evidence type="ECO:0000256" key="1">
    <source>
        <dbReference type="SAM" id="MobiDB-lite"/>
    </source>
</evidence>
<feature type="region of interest" description="Disordered" evidence="1">
    <location>
        <begin position="72"/>
        <end position="93"/>
    </location>
</feature>
<protein>
    <submittedName>
        <fullName evidence="2">Uncharacterized protein</fullName>
    </submittedName>
</protein>
<dbReference type="Proteomes" id="UP001472677">
    <property type="component" value="Unassembled WGS sequence"/>
</dbReference>
<evidence type="ECO:0000313" key="3">
    <source>
        <dbReference type="Proteomes" id="UP001472677"/>
    </source>
</evidence>
<comment type="caution">
    <text evidence="2">The sequence shown here is derived from an EMBL/GenBank/DDBJ whole genome shotgun (WGS) entry which is preliminary data.</text>
</comment>
<sequence length="93" mass="10188">MDVWPCDGGTVNTQKDSFTNISVRSEEFQTIKLQDVKNDTSNKVISSDVEVGNKMTSDMRIMLVGADDLSAEKQGSEGCSGYDSISHLQIKEP</sequence>
<evidence type="ECO:0000313" key="2">
    <source>
        <dbReference type="EMBL" id="KAK8492950.1"/>
    </source>
</evidence>
<dbReference type="EMBL" id="JBBPBM010000667">
    <property type="protein sequence ID" value="KAK8492950.1"/>
    <property type="molecule type" value="Genomic_DNA"/>
</dbReference>
<name>A0ABR2AJC2_9ROSI</name>
<keyword evidence="3" id="KW-1185">Reference proteome</keyword>
<gene>
    <name evidence="2" type="ORF">V6N12_025792</name>
</gene>
<proteinExistence type="predicted"/>
<reference evidence="2 3" key="1">
    <citation type="journal article" date="2024" name="G3 (Bethesda)">
        <title>Genome assembly of Hibiscus sabdariffa L. provides insights into metabolisms of medicinal natural products.</title>
        <authorList>
            <person name="Kim T."/>
        </authorList>
    </citation>
    <scope>NUCLEOTIDE SEQUENCE [LARGE SCALE GENOMIC DNA]</scope>
    <source>
        <strain evidence="2">TK-2024</strain>
        <tissue evidence="2">Old leaves</tissue>
    </source>
</reference>